<sequence length="364" mass="42840">MENLFTHFDLTEFPQIDRKEEIIETQKKVKKILKDSRNQAKKKTCYYCGKPCDGFCNSHTVPAFCLKNIADKGKVYYANTIIDLPILKADKGVNEAGTFHLICRECDGKIFQDYEEPLNYEDMPTIKMLAQVDMKNNLKFISKRLMEKELYDLMYERMGASTDYVFQKQNISDLDLKEYEDSFRHAKKCALKPFTGEYYIGFYKKLEYRVPVAFQGFIAMIADLEGNIINNIYNKDPKYVIRNISLCIFPLEKNSIIMLFVDKYNRRYSKFFKQLQRCKNTEEELAIINYILFSYCEDYFISPKVEKDILEKLKRLMGKTSSMLSDMPTTIDEQLEAIKKVYNFSERNIVPNLLSKEYAITVEN</sequence>
<dbReference type="RefSeq" id="WP_118045535.1">
    <property type="nucleotide sequence ID" value="NZ_QSJW01000007.1"/>
</dbReference>
<dbReference type="Proteomes" id="UP000284644">
    <property type="component" value="Unassembled WGS sequence"/>
</dbReference>
<gene>
    <name evidence="1" type="ORF">DW767_11505</name>
</gene>
<comment type="caution">
    <text evidence="1">The sequence shown here is derived from an EMBL/GenBank/DDBJ whole genome shotgun (WGS) entry which is preliminary data.</text>
</comment>
<name>A0A414I648_9FIRM</name>
<protein>
    <submittedName>
        <fullName evidence="1">Uncharacterized protein</fullName>
    </submittedName>
</protein>
<proteinExistence type="predicted"/>
<dbReference type="AlphaFoldDB" id="A0A414I648"/>
<evidence type="ECO:0000313" key="2">
    <source>
        <dbReference type="Proteomes" id="UP000284644"/>
    </source>
</evidence>
<organism evidence="1 2">
    <name type="scientific">Blautia obeum</name>
    <dbReference type="NCBI Taxonomy" id="40520"/>
    <lineage>
        <taxon>Bacteria</taxon>
        <taxon>Bacillati</taxon>
        <taxon>Bacillota</taxon>
        <taxon>Clostridia</taxon>
        <taxon>Lachnospirales</taxon>
        <taxon>Lachnospiraceae</taxon>
        <taxon>Blautia</taxon>
    </lineage>
</organism>
<dbReference type="EMBL" id="QSJW01000007">
    <property type="protein sequence ID" value="RHE11277.1"/>
    <property type="molecule type" value="Genomic_DNA"/>
</dbReference>
<accession>A0A414I648</accession>
<evidence type="ECO:0000313" key="1">
    <source>
        <dbReference type="EMBL" id="RHE11277.1"/>
    </source>
</evidence>
<reference evidence="1 2" key="1">
    <citation type="submission" date="2018-08" db="EMBL/GenBank/DDBJ databases">
        <title>A genome reference for cultivated species of the human gut microbiota.</title>
        <authorList>
            <person name="Zou Y."/>
            <person name="Xue W."/>
            <person name="Luo G."/>
        </authorList>
    </citation>
    <scope>NUCLEOTIDE SEQUENCE [LARGE SCALE GENOMIC DNA]</scope>
    <source>
        <strain evidence="1 2">AM29-25AC</strain>
    </source>
</reference>